<keyword evidence="4" id="KW-1185">Reference proteome</keyword>
<evidence type="ECO:0000256" key="2">
    <source>
        <dbReference type="SAM" id="Phobius"/>
    </source>
</evidence>
<proteinExistence type="predicted"/>
<reference evidence="3 4" key="1">
    <citation type="journal article" date="2014" name="Int. J. Syst. Evol. Microbiol.">
        <title>Complete genome sequence of Corynebacterium casei LMG S-19264T (=DSM 44701T), isolated from a smear-ripened cheese.</title>
        <authorList>
            <consortium name="US DOE Joint Genome Institute (JGI-PGF)"/>
            <person name="Walter F."/>
            <person name="Albersmeier A."/>
            <person name="Kalinowski J."/>
            <person name="Ruckert C."/>
        </authorList>
    </citation>
    <scope>NUCLEOTIDE SEQUENCE [LARGE SCALE GENOMIC DNA]</scope>
    <source>
        <strain evidence="3 4">CGMCC 4.7111</strain>
    </source>
</reference>
<comment type="caution">
    <text evidence="3">The sequence shown here is derived from an EMBL/GenBank/DDBJ whole genome shotgun (WGS) entry which is preliminary data.</text>
</comment>
<feature type="transmembrane region" description="Helical" evidence="2">
    <location>
        <begin position="49"/>
        <end position="69"/>
    </location>
</feature>
<feature type="region of interest" description="Disordered" evidence="1">
    <location>
        <begin position="365"/>
        <end position="384"/>
    </location>
</feature>
<evidence type="ECO:0000313" key="4">
    <source>
        <dbReference type="Proteomes" id="UP000600365"/>
    </source>
</evidence>
<evidence type="ECO:0000313" key="3">
    <source>
        <dbReference type="EMBL" id="GGN84268.1"/>
    </source>
</evidence>
<dbReference type="AlphaFoldDB" id="A0A918D8V8"/>
<gene>
    <name evidence="3" type="ORF">GCM10011579_073930</name>
</gene>
<sequence>MDAGGGVPGSGDDEPRHGGDLGPVDDVLGAGDDRRGGRSASGGRWSARAVLLIAAAALLLLGGGTYGLLRASDGGTKHVARTVEGVGTAEPSPTVEPSFPPLGIRGGPPVAVETPTPFPDVTYRAIAPLPKANGSAPIYRAKGAVTAAEAAHLADVLGIEDLRATEDGWTTGVRKDGRTPELSMHRTAPGTWVLQTRALGGPDRCKPSTRCSSTGTPKLPSDRVAKAVALPVLKKLGVVNPEVTLEHWESEGVTQVWADPVIDGLATSGWETTLQVDGDGRIVGGGGSLRLPVKGKGAAYPLIDADEALKQLNAAQPAHSATSGKPLVEVSVIGGHLQLVRVSSTDDLALAPFWALEVTSADGRNSIAMPPALSPEDQSRLMRR</sequence>
<dbReference type="RefSeq" id="WP_189190460.1">
    <property type="nucleotide sequence ID" value="NZ_BMMM01000017.1"/>
</dbReference>
<dbReference type="Proteomes" id="UP000600365">
    <property type="component" value="Unassembled WGS sequence"/>
</dbReference>
<name>A0A918D8V8_9ACTN</name>
<feature type="region of interest" description="Disordered" evidence="1">
    <location>
        <begin position="1"/>
        <end position="42"/>
    </location>
</feature>
<keyword evidence="2" id="KW-0812">Transmembrane</keyword>
<protein>
    <submittedName>
        <fullName evidence="3">Uncharacterized protein</fullName>
    </submittedName>
</protein>
<accession>A0A918D8V8</accession>
<keyword evidence="2" id="KW-0472">Membrane</keyword>
<organism evidence="3 4">
    <name type="scientific">Streptomyces albiflavescens</name>
    <dbReference type="NCBI Taxonomy" id="1623582"/>
    <lineage>
        <taxon>Bacteria</taxon>
        <taxon>Bacillati</taxon>
        <taxon>Actinomycetota</taxon>
        <taxon>Actinomycetes</taxon>
        <taxon>Kitasatosporales</taxon>
        <taxon>Streptomycetaceae</taxon>
        <taxon>Streptomyces</taxon>
    </lineage>
</organism>
<dbReference type="EMBL" id="BMMM01000017">
    <property type="protein sequence ID" value="GGN84268.1"/>
    <property type="molecule type" value="Genomic_DNA"/>
</dbReference>
<keyword evidence="2" id="KW-1133">Transmembrane helix</keyword>
<evidence type="ECO:0000256" key="1">
    <source>
        <dbReference type="SAM" id="MobiDB-lite"/>
    </source>
</evidence>